<dbReference type="Gene3D" id="3.30.40.10">
    <property type="entry name" value="Zinc/RING finger domain, C3HC4 (zinc finger)"/>
    <property type="match status" value="1"/>
</dbReference>
<dbReference type="InterPro" id="IPR043312">
    <property type="entry name" value="AtBBR-like"/>
</dbReference>
<gene>
    <name evidence="4" type="ORF">QN277_017292</name>
</gene>
<organism evidence="4 5">
    <name type="scientific">Acacia crassicarpa</name>
    <name type="common">northern wattle</name>
    <dbReference type="NCBI Taxonomy" id="499986"/>
    <lineage>
        <taxon>Eukaryota</taxon>
        <taxon>Viridiplantae</taxon>
        <taxon>Streptophyta</taxon>
        <taxon>Embryophyta</taxon>
        <taxon>Tracheophyta</taxon>
        <taxon>Spermatophyta</taxon>
        <taxon>Magnoliopsida</taxon>
        <taxon>eudicotyledons</taxon>
        <taxon>Gunneridae</taxon>
        <taxon>Pentapetalae</taxon>
        <taxon>rosids</taxon>
        <taxon>fabids</taxon>
        <taxon>Fabales</taxon>
        <taxon>Fabaceae</taxon>
        <taxon>Caesalpinioideae</taxon>
        <taxon>mimosoid clade</taxon>
        <taxon>Acacieae</taxon>
        <taxon>Acacia</taxon>
    </lineage>
</organism>
<protein>
    <recommendedName>
        <fullName evidence="3">RING-type domain-containing protein</fullName>
    </recommendedName>
</protein>
<dbReference type="EMBL" id="JAWXYG010000004">
    <property type="protein sequence ID" value="KAK4273997.1"/>
    <property type="molecule type" value="Genomic_DNA"/>
</dbReference>
<dbReference type="FunFam" id="3.30.40.10:FF:000417">
    <property type="entry name" value="E3 ubiquitin ligase BIG BROTHER-related"/>
    <property type="match status" value="1"/>
</dbReference>
<dbReference type="GO" id="GO:0008270">
    <property type="term" value="F:zinc ion binding"/>
    <property type="evidence" value="ECO:0007669"/>
    <property type="project" value="UniProtKB-KW"/>
</dbReference>
<dbReference type="PANTHER" id="PTHR47530:SF4">
    <property type="entry name" value="E3 UBIQUITIN LIGASE BIG BROTHER-RELATED"/>
    <property type="match status" value="1"/>
</dbReference>
<evidence type="ECO:0000313" key="4">
    <source>
        <dbReference type="EMBL" id="KAK4273997.1"/>
    </source>
</evidence>
<dbReference type="AlphaFoldDB" id="A0AAE1MN14"/>
<dbReference type="SMART" id="SM00184">
    <property type="entry name" value="RING"/>
    <property type="match status" value="1"/>
</dbReference>
<evidence type="ECO:0000313" key="5">
    <source>
        <dbReference type="Proteomes" id="UP001293593"/>
    </source>
</evidence>
<dbReference type="Proteomes" id="UP001293593">
    <property type="component" value="Unassembled WGS sequence"/>
</dbReference>
<proteinExistence type="predicted"/>
<dbReference type="PANTHER" id="PTHR47530">
    <property type="entry name" value="E3 UBIQUITIN LIGASE BIG BROTHER-RELATED"/>
    <property type="match status" value="1"/>
</dbReference>
<dbReference type="InterPro" id="IPR001841">
    <property type="entry name" value="Znf_RING"/>
</dbReference>
<accession>A0AAE1MN14</accession>
<feature type="domain" description="RING-type" evidence="3">
    <location>
        <begin position="155"/>
        <end position="196"/>
    </location>
</feature>
<keyword evidence="1" id="KW-0863">Zinc-finger</keyword>
<dbReference type="SUPFAM" id="SSF57850">
    <property type="entry name" value="RING/U-box"/>
    <property type="match status" value="1"/>
</dbReference>
<evidence type="ECO:0000256" key="2">
    <source>
        <dbReference type="SAM" id="MobiDB-lite"/>
    </source>
</evidence>
<reference evidence="4" key="1">
    <citation type="submission" date="2023-10" db="EMBL/GenBank/DDBJ databases">
        <title>Chromosome-level genome of the transformable northern wattle, Acacia crassicarpa.</title>
        <authorList>
            <person name="Massaro I."/>
            <person name="Sinha N.R."/>
            <person name="Poethig S."/>
            <person name="Leichty A.R."/>
        </authorList>
    </citation>
    <scope>NUCLEOTIDE SEQUENCE</scope>
    <source>
        <strain evidence="4">Acra3RX</strain>
        <tissue evidence="4">Leaf</tissue>
    </source>
</reference>
<feature type="compositionally biased region" description="Acidic residues" evidence="2">
    <location>
        <begin position="89"/>
        <end position="108"/>
    </location>
</feature>
<evidence type="ECO:0000259" key="3">
    <source>
        <dbReference type="PROSITE" id="PS50089"/>
    </source>
</evidence>
<comment type="caution">
    <text evidence="4">The sequence shown here is derived from an EMBL/GenBank/DDBJ whole genome shotgun (WGS) entry which is preliminary data.</text>
</comment>
<feature type="compositionally biased region" description="Acidic residues" evidence="2">
    <location>
        <begin position="45"/>
        <end position="79"/>
    </location>
</feature>
<dbReference type="PROSITE" id="PS50089">
    <property type="entry name" value="ZF_RING_2"/>
    <property type="match status" value="1"/>
</dbReference>
<keyword evidence="5" id="KW-1185">Reference proteome</keyword>
<evidence type="ECO:0000256" key="1">
    <source>
        <dbReference type="PROSITE-ProRule" id="PRU00175"/>
    </source>
</evidence>
<dbReference type="Pfam" id="PF13639">
    <property type="entry name" value="zf-RING_2"/>
    <property type="match status" value="1"/>
</dbReference>
<keyword evidence="1" id="KW-0479">Metal-binding</keyword>
<dbReference type="InterPro" id="IPR013083">
    <property type="entry name" value="Znf_RING/FYVE/PHD"/>
</dbReference>
<feature type="region of interest" description="Disordered" evidence="2">
    <location>
        <begin position="40"/>
        <end position="108"/>
    </location>
</feature>
<sequence>MEPEKGKQSSHKTPYTELEQVNSDFILAIALQEQEGTFTMLTTMDSEESSNEDVSESSFEDDVEDGDADDFSEGQEFELGDVQLLEGEGSNDDDDEEMEEEEDEIDPDEMSYEELIELAEFVGEERRGLSPNEIPSCLHPYTCHFAENKTGTDRCVICQVEYEEGEALMALPCEHPYHSDCITKWLQIKKVCPICSCEVSPPKLANNVP</sequence>
<name>A0AAE1MN14_9FABA</name>
<keyword evidence="1" id="KW-0862">Zinc</keyword>